<accession>A0ABQ3E7S6</accession>
<gene>
    <name evidence="1" type="ORF">GCM10009038_29630</name>
</gene>
<dbReference type="SUPFAM" id="SSF53474">
    <property type="entry name" value="alpha/beta-Hydrolases"/>
    <property type="match status" value="1"/>
</dbReference>
<reference evidence="2" key="1">
    <citation type="journal article" date="2019" name="Int. J. Syst. Evol. Microbiol.">
        <title>The Global Catalogue of Microorganisms (GCM) 10K type strain sequencing project: providing services to taxonomists for standard genome sequencing and annotation.</title>
        <authorList>
            <consortium name="The Broad Institute Genomics Platform"/>
            <consortium name="The Broad Institute Genome Sequencing Center for Infectious Disease"/>
            <person name="Wu L."/>
            <person name="Ma J."/>
        </authorList>
    </citation>
    <scope>NUCLEOTIDE SEQUENCE [LARGE SCALE GENOMIC DNA]</scope>
    <source>
        <strain evidence="2">KCTC 32998</strain>
    </source>
</reference>
<dbReference type="PANTHER" id="PTHR35602">
    <property type="entry name" value="ESTERASE YQIA-RELATED"/>
    <property type="match status" value="1"/>
</dbReference>
<comment type="caution">
    <text evidence="1">The sequence shown here is derived from an EMBL/GenBank/DDBJ whole genome shotgun (WGS) entry which is preliminary data.</text>
</comment>
<dbReference type="PANTHER" id="PTHR35602:SF3">
    <property type="entry name" value="ESTERASE YQIA"/>
    <property type="match status" value="1"/>
</dbReference>
<dbReference type="Pfam" id="PF05728">
    <property type="entry name" value="UPF0227"/>
    <property type="match status" value="1"/>
</dbReference>
<dbReference type="RefSeq" id="WP_189445487.1">
    <property type="nucleotide sequence ID" value="NZ_BMZI01000006.1"/>
</dbReference>
<dbReference type="InterPro" id="IPR008886">
    <property type="entry name" value="UPF0227/Esterase_YqiA"/>
</dbReference>
<evidence type="ECO:0008006" key="3">
    <source>
        <dbReference type="Google" id="ProtNLM"/>
    </source>
</evidence>
<dbReference type="Gene3D" id="3.40.50.1820">
    <property type="entry name" value="alpha/beta hydrolase"/>
    <property type="match status" value="1"/>
</dbReference>
<protein>
    <recommendedName>
        <fullName evidence="3">Esterase</fullName>
    </recommendedName>
</protein>
<evidence type="ECO:0000313" key="2">
    <source>
        <dbReference type="Proteomes" id="UP000646745"/>
    </source>
</evidence>
<organism evidence="1 2">
    <name type="scientific">Salinicola rhizosphaerae</name>
    <dbReference type="NCBI Taxonomy" id="1443141"/>
    <lineage>
        <taxon>Bacteria</taxon>
        <taxon>Pseudomonadati</taxon>
        <taxon>Pseudomonadota</taxon>
        <taxon>Gammaproteobacteria</taxon>
        <taxon>Oceanospirillales</taxon>
        <taxon>Halomonadaceae</taxon>
        <taxon>Salinicola</taxon>
    </lineage>
</organism>
<keyword evidence="2" id="KW-1185">Reference proteome</keyword>
<evidence type="ECO:0000313" key="1">
    <source>
        <dbReference type="EMBL" id="GHB28779.1"/>
    </source>
</evidence>
<dbReference type="EMBL" id="BMZI01000006">
    <property type="protein sequence ID" value="GHB28779.1"/>
    <property type="molecule type" value="Genomic_DNA"/>
</dbReference>
<sequence>MSAPLSNTNSVGAVLYLHGFNSASASPKAQLVKSTCQALAERYGRRLDCLTPDLPHQPAAALAVAEHALGELRQIEPSETLIVGSSMGGFLATCLAEKYGLPAVLINPAVKPARFVADYQGQTLVNGYTGETFTVGHSHFDELTAMEWQHIVHPQRYLLLLGSADETLDCRDALHAYAGCRTLIHPGGDHAFDVLPAYLPALFAHGGWQLPLCDE</sequence>
<dbReference type="Proteomes" id="UP000646745">
    <property type="component" value="Unassembled WGS sequence"/>
</dbReference>
<dbReference type="InterPro" id="IPR029058">
    <property type="entry name" value="AB_hydrolase_fold"/>
</dbReference>
<proteinExistence type="predicted"/>
<name>A0ABQ3E7S6_9GAMM</name>